<dbReference type="SUPFAM" id="SSF51219">
    <property type="entry name" value="TRAP-like"/>
    <property type="match status" value="1"/>
</dbReference>
<name>B9M1L2_GEODF</name>
<protein>
    <recommendedName>
        <fullName evidence="3">AIM24 family protein</fullName>
    </recommendedName>
</protein>
<dbReference type="eggNOG" id="COG2013">
    <property type="taxonomic scope" value="Bacteria"/>
</dbReference>
<sequence length="290" mass="30574">MLFTCNHCGFSREFPDSYAGKSGKCPQCKEAVTLPPLAAASTDPAPAVQAAPAPVAAATQTQGRYSLAEFVKKSAQKDRKEGVFELESPQMLEINLNGMVWTKMGSMVAYNGSIKFTREGVLNGGLGNLLKKSVSGEGAKLTKAEGKGALYLADSGKKISIIHLQGESLVVNGNDLLAFESSISSDVTMVKSLAGAMAGGLFNVTLSGNGLIAITTHHDPLTLQVAPNKPVFTDPNATVAWSGSLKPEFKTDTSLKTFIGRGSGESLQMKFQGVGFVVVQPFEEVTMQHA</sequence>
<dbReference type="Proteomes" id="UP000007721">
    <property type="component" value="Chromosome"/>
</dbReference>
<dbReference type="PANTHER" id="PTHR38074">
    <property type="entry name" value="ALTERED INHERITANCE OF MITOCHONDRIA PROTEIN 24, MITOCHONDRIAL"/>
    <property type="match status" value="1"/>
</dbReference>
<dbReference type="KEGG" id="geo:Geob_2745"/>
<gene>
    <name evidence="1" type="ordered locus">Geob_2745</name>
</gene>
<dbReference type="EMBL" id="CP001390">
    <property type="protein sequence ID" value="ACM21094.2"/>
    <property type="molecule type" value="Genomic_DNA"/>
</dbReference>
<dbReference type="STRING" id="316067.Geob_2745"/>
<evidence type="ECO:0000313" key="2">
    <source>
        <dbReference type="Proteomes" id="UP000007721"/>
    </source>
</evidence>
<reference evidence="1 2" key="1">
    <citation type="submission" date="2009-01" db="EMBL/GenBank/DDBJ databases">
        <title>Complete sequence of Geobacter sp. FRC-32.</title>
        <authorList>
            <consortium name="US DOE Joint Genome Institute"/>
            <person name="Lucas S."/>
            <person name="Copeland A."/>
            <person name="Lapidus A."/>
            <person name="Glavina del Rio T."/>
            <person name="Dalin E."/>
            <person name="Tice H."/>
            <person name="Bruce D."/>
            <person name="Goodwin L."/>
            <person name="Pitluck S."/>
            <person name="Saunders E."/>
            <person name="Brettin T."/>
            <person name="Detter J.C."/>
            <person name="Han C."/>
            <person name="Larimer F."/>
            <person name="Land M."/>
            <person name="Hauser L."/>
            <person name="Kyrpides N."/>
            <person name="Ovchinnikova G."/>
            <person name="Kostka J."/>
            <person name="Richardson P."/>
        </authorList>
    </citation>
    <scope>NUCLEOTIDE SEQUENCE [LARGE SCALE GENOMIC DNA]</scope>
    <source>
        <strain evidence="2">DSM 22248 / JCM 15807 / FRC-32</strain>
    </source>
</reference>
<accession>B9M1L2</accession>
<dbReference type="Pfam" id="PF01987">
    <property type="entry name" value="AIM24"/>
    <property type="match status" value="1"/>
</dbReference>
<organism evidence="1 2">
    <name type="scientific">Geotalea daltonii (strain DSM 22248 / JCM 15807 / FRC-32)</name>
    <name type="common">Geobacter daltonii</name>
    <dbReference type="NCBI Taxonomy" id="316067"/>
    <lineage>
        <taxon>Bacteria</taxon>
        <taxon>Pseudomonadati</taxon>
        <taxon>Thermodesulfobacteriota</taxon>
        <taxon>Desulfuromonadia</taxon>
        <taxon>Geobacterales</taxon>
        <taxon>Geobacteraceae</taxon>
        <taxon>Geotalea</taxon>
    </lineage>
</organism>
<dbReference type="OrthoDB" id="9787732at2"/>
<evidence type="ECO:0000313" key="1">
    <source>
        <dbReference type="EMBL" id="ACM21094.2"/>
    </source>
</evidence>
<dbReference type="InterPro" id="IPR016031">
    <property type="entry name" value="Trp_RNA-bd_attenuator-like_dom"/>
</dbReference>
<dbReference type="AlphaFoldDB" id="B9M1L2"/>
<proteinExistence type="predicted"/>
<dbReference type="HOGENOM" id="CLU_057502_1_0_7"/>
<dbReference type="Gene3D" id="3.60.160.10">
    <property type="entry name" value="Mitochondrial biogenesis AIM24"/>
    <property type="match status" value="1"/>
</dbReference>
<evidence type="ECO:0008006" key="3">
    <source>
        <dbReference type="Google" id="ProtNLM"/>
    </source>
</evidence>
<keyword evidence="2" id="KW-1185">Reference proteome</keyword>
<dbReference type="InterPro" id="IPR002838">
    <property type="entry name" value="AIM24"/>
</dbReference>
<dbReference type="InterPro" id="IPR036983">
    <property type="entry name" value="AIM24_sf"/>
</dbReference>
<dbReference type="PANTHER" id="PTHR38074:SF1">
    <property type="entry name" value="ALTERED INHERITANCE OF MITOCHONDRIA PROTEIN 24, MITOCHONDRIAL"/>
    <property type="match status" value="1"/>
</dbReference>